<evidence type="ECO:0008006" key="4">
    <source>
        <dbReference type="Google" id="ProtNLM"/>
    </source>
</evidence>
<keyword evidence="3" id="KW-1185">Reference proteome</keyword>
<organism evidence="2 3">
    <name type="scientific">Paenibacillus algicola</name>
    <dbReference type="NCBI Taxonomy" id="2565926"/>
    <lineage>
        <taxon>Bacteria</taxon>
        <taxon>Bacillati</taxon>
        <taxon>Bacillota</taxon>
        <taxon>Bacilli</taxon>
        <taxon>Bacillales</taxon>
        <taxon>Paenibacillaceae</taxon>
        <taxon>Paenibacillus</taxon>
    </lineage>
</organism>
<keyword evidence="1" id="KW-0732">Signal</keyword>
<evidence type="ECO:0000256" key="1">
    <source>
        <dbReference type="SAM" id="SignalP"/>
    </source>
</evidence>
<evidence type="ECO:0000313" key="3">
    <source>
        <dbReference type="Proteomes" id="UP000300879"/>
    </source>
</evidence>
<protein>
    <recommendedName>
        <fullName evidence="4">Intracellular proteinase inhibitor BsuPI domain-containing protein</fullName>
    </recommendedName>
</protein>
<dbReference type="Proteomes" id="UP000300879">
    <property type="component" value="Chromosome"/>
</dbReference>
<feature type="signal peptide" evidence="1">
    <location>
        <begin position="1"/>
        <end position="19"/>
    </location>
</feature>
<dbReference type="OrthoDB" id="2611470at2"/>
<reference evidence="2 3" key="1">
    <citation type="submission" date="2019-05" db="EMBL/GenBank/DDBJ databases">
        <authorList>
            <person name="Chen C."/>
        </authorList>
    </citation>
    <scope>NUCLEOTIDE SEQUENCE [LARGE SCALE GENOMIC DNA]</scope>
    <source>
        <strain evidence="2 3">HB172198</strain>
    </source>
</reference>
<name>A0A4P8XM65_9BACL</name>
<evidence type="ECO:0000313" key="2">
    <source>
        <dbReference type="EMBL" id="QCT03405.1"/>
    </source>
</evidence>
<sequence>MLNKLIVLLLMAVISCHSSGPNEPLAAKSRPTPSASENVNSEPFAAQISIPKQVKANEEFVISAELKNKTGRDLEITTGSTAYYYVIWDSDGKVINSSIAREDIGVVRPMSKGDIISEKSQYRIKKPGTYEISGIAEFSVQNGGKSEVYKIETARKSIQVK</sequence>
<accession>A0A4P8XM65</accession>
<feature type="chain" id="PRO_5039371080" description="Intracellular proteinase inhibitor BsuPI domain-containing protein" evidence="1">
    <location>
        <begin position="20"/>
        <end position="161"/>
    </location>
</feature>
<dbReference type="PROSITE" id="PS51257">
    <property type="entry name" value="PROKAR_LIPOPROTEIN"/>
    <property type="match status" value="1"/>
</dbReference>
<dbReference type="KEGG" id="palo:E6C60_2693"/>
<gene>
    <name evidence="2" type="ORF">E6C60_2693</name>
</gene>
<dbReference type="AlphaFoldDB" id="A0A4P8XM65"/>
<dbReference type="EMBL" id="CP040396">
    <property type="protein sequence ID" value="QCT03405.1"/>
    <property type="molecule type" value="Genomic_DNA"/>
</dbReference>
<dbReference type="RefSeq" id="WP_138226287.1">
    <property type="nucleotide sequence ID" value="NZ_CP040396.1"/>
</dbReference>
<proteinExistence type="predicted"/>